<accession>A0A5C8P2G5</accession>
<evidence type="ECO:0000313" key="3">
    <source>
        <dbReference type="Proteomes" id="UP000321574"/>
    </source>
</evidence>
<name>A0A5C8P2G5_9BACI</name>
<reference evidence="2 3" key="1">
    <citation type="submission" date="2019-06" db="EMBL/GenBank/DDBJ databases">
        <title>Cerasibacillus sp. nov., isolated from maize field.</title>
        <authorList>
            <person name="Lin S.-Y."/>
            <person name="Tsai C.-F."/>
            <person name="Young C.-C."/>
        </authorList>
    </citation>
    <scope>NUCLEOTIDE SEQUENCE [LARGE SCALE GENOMIC DNA]</scope>
    <source>
        <strain evidence="2 3">CC-CFT480</strain>
    </source>
</reference>
<dbReference type="Pfam" id="PF12728">
    <property type="entry name" value="HTH_17"/>
    <property type="match status" value="2"/>
</dbReference>
<dbReference type="OrthoDB" id="1798833at2"/>
<sequence>MSGEFIVVNDEQLLTTKQVAEILNLSIPTIYKYIKEKRLHPIYEDSWQIDETHLFKKEDVEELKGKLKKPGLTTGEVAKQLQVHPTTVATYIKKGELKATKQLYKGRNLYFIKEEEVVNFKRSHPKQQKRRKKDFYHKATGLYLFQTVKNKQTFELGRIMKLSNGSGEVWTESGEIIVFDQMQQHNFFAVENFLEKSYITKRGYVIFRFPIPKHIASPIFPLIELFYRALSYRNIRVTKREQHIQLEVKPCFIKELNEDSHPYEINLLQKHIIKGSVIKRHNGLLLESDMEVLTINLSSSLKNRLKELAKHQDLTMEEYVRKLIQMKASEHQ</sequence>
<dbReference type="SUPFAM" id="SSF46955">
    <property type="entry name" value="Putative DNA-binding domain"/>
    <property type="match status" value="1"/>
</dbReference>
<protein>
    <submittedName>
        <fullName evidence="2">Helix-turn-helix domain-containing protein</fullName>
    </submittedName>
</protein>
<evidence type="ECO:0000259" key="1">
    <source>
        <dbReference type="Pfam" id="PF12728"/>
    </source>
</evidence>
<proteinExistence type="predicted"/>
<dbReference type="InterPro" id="IPR010985">
    <property type="entry name" value="Ribbon_hlx_hlx"/>
</dbReference>
<evidence type="ECO:0000313" key="2">
    <source>
        <dbReference type="EMBL" id="TXL67799.1"/>
    </source>
</evidence>
<dbReference type="InterPro" id="IPR009061">
    <property type="entry name" value="DNA-bd_dom_put_sf"/>
</dbReference>
<dbReference type="Proteomes" id="UP000321574">
    <property type="component" value="Unassembled WGS sequence"/>
</dbReference>
<dbReference type="AlphaFoldDB" id="A0A5C8P2G5"/>
<feature type="domain" description="Helix-turn-helix" evidence="1">
    <location>
        <begin position="72"/>
        <end position="123"/>
    </location>
</feature>
<dbReference type="SUPFAM" id="SSF47598">
    <property type="entry name" value="Ribbon-helix-helix"/>
    <property type="match status" value="1"/>
</dbReference>
<dbReference type="GO" id="GO:0006355">
    <property type="term" value="P:regulation of DNA-templated transcription"/>
    <property type="evidence" value="ECO:0007669"/>
    <property type="project" value="InterPro"/>
</dbReference>
<feature type="domain" description="Helix-turn-helix" evidence="1">
    <location>
        <begin position="13"/>
        <end position="63"/>
    </location>
</feature>
<gene>
    <name evidence="2" type="ORF">FHP05_01910</name>
</gene>
<dbReference type="Gene3D" id="1.10.1660.10">
    <property type="match status" value="2"/>
</dbReference>
<dbReference type="EMBL" id="VDUW01000001">
    <property type="protein sequence ID" value="TXL67799.1"/>
    <property type="molecule type" value="Genomic_DNA"/>
</dbReference>
<dbReference type="InterPro" id="IPR041657">
    <property type="entry name" value="HTH_17"/>
</dbReference>
<organism evidence="2 3">
    <name type="scientific">Cerasibacillus terrae</name>
    <dbReference type="NCBI Taxonomy" id="2498845"/>
    <lineage>
        <taxon>Bacteria</taxon>
        <taxon>Bacillati</taxon>
        <taxon>Bacillota</taxon>
        <taxon>Bacilli</taxon>
        <taxon>Bacillales</taxon>
        <taxon>Bacillaceae</taxon>
        <taxon>Cerasibacillus</taxon>
    </lineage>
</organism>
<comment type="caution">
    <text evidence="2">The sequence shown here is derived from an EMBL/GenBank/DDBJ whole genome shotgun (WGS) entry which is preliminary data.</text>
</comment>
<keyword evidence="3" id="KW-1185">Reference proteome</keyword>